<dbReference type="InterPro" id="IPR016169">
    <property type="entry name" value="FAD-bd_PCMH_sub2"/>
</dbReference>
<dbReference type="PANTHER" id="PTHR42973:SF7">
    <property type="entry name" value="FAD-BINDING PCMH-TYPE DOMAIN-CONTAINING PROTEIN"/>
    <property type="match status" value="1"/>
</dbReference>
<dbReference type="SUPFAM" id="SSF56176">
    <property type="entry name" value="FAD-binding/transporter-associated domain-like"/>
    <property type="match status" value="1"/>
</dbReference>
<dbReference type="STRING" id="1316194.A0A1Q5SWB1"/>
<dbReference type="InterPro" id="IPR016166">
    <property type="entry name" value="FAD-bd_PCMH"/>
</dbReference>
<keyword evidence="7" id="KW-1185">Reference proteome</keyword>
<comment type="similarity">
    <text evidence="1">Belongs to the oxygen-dependent FAD-linked oxidoreductase family.</text>
</comment>
<dbReference type="Pfam" id="PF01565">
    <property type="entry name" value="FAD_binding_4"/>
    <property type="match status" value="1"/>
</dbReference>
<dbReference type="InterPro" id="IPR036318">
    <property type="entry name" value="FAD-bd_PCMH-like_sf"/>
</dbReference>
<organism evidence="6 7">
    <name type="scientific">Penicillium subrubescens</name>
    <dbReference type="NCBI Taxonomy" id="1316194"/>
    <lineage>
        <taxon>Eukaryota</taxon>
        <taxon>Fungi</taxon>
        <taxon>Dikarya</taxon>
        <taxon>Ascomycota</taxon>
        <taxon>Pezizomycotina</taxon>
        <taxon>Eurotiomycetes</taxon>
        <taxon>Eurotiomycetidae</taxon>
        <taxon>Eurotiales</taxon>
        <taxon>Aspergillaceae</taxon>
        <taxon>Penicillium</taxon>
    </lineage>
</organism>
<dbReference type="Gene3D" id="3.30.43.10">
    <property type="entry name" value="Uridine Diphospho-n-acetylenolpyruvylglucosamine Reductase, domain 2"/>
    <property type="match status" value="1"/>
</dbReference>
<dbReference type="Gene3D" id="3.40.462.20">
    <property type="match status" value="1"/>
</dbReference>
<dbReference type="AlphaFoldDB" id="A0A1Q5SWB1"/>
<feature type="domain" description="FAD-binding PCMH-type" evidence="5">
    <location>
        <begin position="35"/>
        <end position="201"/>
    </location>
</feature>
<dbReference type="GO" id="GO:0016491">
    <property type="term" value="F:oxidoreductase activity"/>
    <property type="evidence" value="ECO:0007669"/>
    <property type="project" value="UniProtKB-KW"/>
</dbReference>
<accession>A0A1Q5SWB1</accession>
<dbReference type="Pfam" id="PF08031">
    <property type="entry name" value="BBE"/>
    <property type="match status" value="1"/>
</dbReference>
<keyword evidence="3" id="KW-0274">FAD</keyword>
<dbReference type="Gene3D" id="3.30.465.10">
    <property type="match status" value="1"/>
</dbReference>
<dbReference type="GO" id="GO:0071949">
    <property type="term" value="F:FAD binding"/>
    <property type="evidence" value="ECO:0007669"/>
    <property type="project" value="InterPro"/>
</dbReference>
<evidence type="ECO:0000256" key="1">
    <source>
        <dbReference type="ARBA" id="ARBA00005466"/>
    </source>
</evidence>
<name>A0A1Q5SWB1_9EURO</name>
<protein>
    <submittedName>
        <fullName evidence="6">6-hydroxy-D-nicotine oxidase</fullName>
    </submittedName>
</protein>
<evidence type="ECO:0000313" key="7">
    <source>
        <dbReference type="Proteomes" id="UP000186955"/>
    </source>
</evidence>
<dbReference type="PROSITE" id="PS51387">
    <property type="entry name" value="FAD_PCMH"/>
    <property type="match status" value="1"/>
</dbReference>
<evidence type="ECO:0000256" key="4">
    <source>
        <dbReference type="ARBA" id="ARBA00023002"/>
    </source>
</evidence>
<dbReference type="Proteomes" id="UP000186955">
    <property type="component" value="Unassembled WGS sequence"/>
</dbReference>
<evidence type="ECO:0000313" key="6">
    <source>
        <dbReference type="EMBL" id="OKO92242.1"/>
    </source>
</evidence>
<dbReference type="InterPro" id="IPR012951">
    <property type="entry name" value="BBE"/>
</dbReference>
<evidence type="ECO:0000259" key="5">
    <source>
        <dbReference type="PROSITE" id="PS51387"/>
    </source>
</evidence>
<dbReference type="InterPro" id="IPR006094">
    <property type="entry name" value="Oxid_FAD_bind_N"/>
</dbReference>
<keyword evidence="2" id="KW-0285">Flavoprotein</keyword>
<proteinExistence type="inferred from homology"/>
<dbReference type="EMBL" id="MNBE01000742">
    <property type="protein sequence ID" value="OKO92242.1"/>
    <property type="molecule type" value="Genomic_DNA"/>
</dbReference>
<sequence length="450" mass="49668">MDQVIEFLKENPHIHYATPQSPDFEELRLGFVINETKIPAIVVRPRSAEDVAELILLLTKNNLQFTVRVGGHDMSGRSQVTDGVTIDLREISHIRVDVESQTARLGGGVICMDMLEELQKYKVTTPFGVTPSVGQVGWATFGGYGLLSTTYGLGVDQIVGAKVVDAEGKIREADETMLTGIRGGGGSLGVIVEITVKVYPQDQILAGAIFYKSEDLAAEVKQFNVAYSKAKEGGLPSSLHLYQAILNGPTGKALSLFFMWASSDLEQGQQWLSKVSSWLPVAMSTVQPTNQKDFGAFANSMIPKHTYGTIFTVNFYDLTPEVLEVIGIHAKRQPNNPELLFGIHELRSDGPREPNIDTVFDNRVSHFLIEIIPLASTPEVLTEALVWGEAFINALRNTDSSNIVPATYISLTPNKDLNMDTIYGSRHETLKRIKKQYDPQNVFNNALPRF</sequence>
<evidence type="ECO:0000256" key="2">
    <source>
        <dbReference type="ARBA" id="ARBA00022630"/>
    </source>
</evidence>
<comment type="caution">
    <text evidence="6">The sequence shown here is derived from an EMBL/GenBank/DDBJ whole genome shotgun (WGS) entry which is preliminary data.</text>
</comment>
<dbReference type="InterPro" id="IPR016167">
    <property type="entry name" value="FAD-bd_PCMH_sub1"/>
</dbReference>
<reference evidence="6 7" key="1">
    <citation type="submission" date="2016-10" db="EMBL/GenBank/DDBJ databases">
        <title>Genome sequence of the ascomycete fungus Penicillium subrubescens.</title>
        <authorList>
            <person name="De Vries R.P."/>
            <person name="Peng M."/>
            <person name="Dilokpimol A."/>
            <person name="Hilden K."/>
            <person name="Makela M.R."/>
            <person name="Grigoriev I."/>
            <person name="Riley R."/>
            <person name="Granchi Z."/>
        </authorList>
    </citation>
    <scope>NUCLEOTIDE SEQUENCE [LARGE SCALE GENOMIC DNA]</scope>
    <source>
        <strain evidence="6 7">CBS 132785</strain>
    </source>
</reference>
<keyword evidence="4" id="KW-0560">Oxidoreductase</keyword>
<dbReference type="InterPro" id="IPR050416">
    <property type="entry name" value="FAD-linked_Oxidoreductase"/>
</dbReference>
<dbReference type="PANTHER" id="PTHR42973">
    <property type="entry name" value="BINDING OXIDOREDUCTASE, PUTATIVE (AFU_ORTHOLOGUE AFUA_1G17690)-RELATED"/>
    <property type="match status" value="1"/>
</dbReference>
<evidence type="ECO:0000256" key="3">
    <source>
        <dbReference type="ARBA" id="ARBA00022827"/>
    </source>
</evidence>
<gene>
    <name evidence="6" type="ORF">PENSUB_12804</name>
</gene>
<dbReference type="OrthoDB" id="415825at2759"/>